<protein>
    <recommendedName>
        <fullName evidence="3">Ferredoxin</fullName>
    </recommendedName>
</protein>
<dbReference type="SUPFAM" id="SSF52218">
    <property type="entry name" value="Flavoproteins"/>
    <property type="match status" value="1"/>
</dbReference>
<keyword evidence="6" id="KW-0408">Iron</keyword>
<evidence type="ECO:0000256" key="5">
    <source>
        <dbReference type="ARBA" id="ARBA00022723"/>
    </source>
</evidence>
<comment type="cofactor">
    <cofactor evidence="1">
        <name>[4Fe-4S] cluster</name>
        <dbReference type="ChEBI" id="CHEBI:49883"/>
    </cofactor>
</comment>
<proteinExistence type="predicted"/>
<dbReference type="Proteomes" id="UP000287872">
    <property type="component" value="Unassembled WGS sequence"/>
</dbReference>
<dbReference type="GO" id="GO:0046872">
    <property type="term" value="F:metal ion binding"/>
    <property type="evidence" value="ECO:0007669"/>
    <property type="project" value="UniProtKB-KW"/>
</dbReference>
<feature type="domain" description="4Fe-4S ferredoxin-type" evidence="8">
    <location>
        <begin position="219"/>
        <end position="242"/>
    </location>
</feature>
<dbReference type="Pfam" id="PF12724">
    <property type="entry name" value="Flavodoxin_5"/>
    <property type="match status" value="1"/>
</dbReference>
<dbReference type="InterPro" id="IPR047964">
    <property type="entry name" value="EFR1-like"/>
</dbReference>
<keyword evidence="5" id="KW-0479">Metal-binding</keyword>
<evidence type="ECO:0000313" key="9">
    <source>
        <dbReference type="EMBL" id="GCD10663.1"/>
    </source>
</evidence>
<dbReference type="Pfam" id="PF12838">
    <property type="entry name" value="Fer4_7"/>
    <property type="match status" value="1"/>
</dbReference>
<dbReference type="GO" id="GO:0051539">
    <property type="term" value="F:4 iron, 4 sulfur cluster binding"/>
    <property type="evidence" value="ECO:0007669"/>
    <property type="project" value="UniProtKB-KW"/>
</dbReference>
<dbReference type="InterPro" id="IPR050157">
    <property type="entry name" value="PSI_iron-sulfur_center"/>
</dbReference>
<dbReference type="AlphaFoldDB" id="A0A401UMA0"/>
<feature type="domain" description="4Fe-4S ferredoxin-type" evidence="8">
    <location>
        <begin position="187"/>
        <end position="215"/>
    </location>
</feature>
<dbReference type="InterPro" id="IPR017896">
    <property type="entry name" value="4Fe4S_Fe-S-bd"/>
</dbReference>
<keyword evidence="10" id="KW-1185">Reference proteome</keyword>
<dbReference type="PANTHER" id="PTHR24960">
    <property type="entry name" value="PHOTOSYSTEM I IRON-SULFUR CENTER-RELATED"/>
    <property type="match status" value="1"/>
</dbReference>
<dbReference type="NCBIfam" id="NF038196">
    <property type="entry name" value="ferrodoxin_EFR1"/>
    <property type="match status" value="1"/>
</dbReference>
<dbReference type="PANTHER" id="PTHR24960:SF79">
    <property type="entry name" value="PHOTOSYSTEM I IRON-SULFUR CENTER"/>
    <property type="match status" value="1"/>
</dbReference>
<dbReference type="OrthoDB" id="9813995at2"/>
<dbReference type="InterPro" id="IPR029039">
    <property type="entry name" value="Flavoprotein-like_sf"/>
</dbReference>
<evidence type="ECO:0000256" key="6">
    <source>
        <dbReference type="ARBA" id="ARBA00023004"/>
    </source>
</evidence>
<dbReference type="EMBL" id="BHYK01000011">
    <property type="protein sequence ID" value="GCD10663.1"/>
    <property type="molecule type" value="Genomic_DNA"/>
</dbReference>
<keyword evidence="4" id="KW-0004">4Fe-4S</keyword>
<dbReference type="PROSITE" id="PS00198">
    <property type="entry name" value="4FE4S_FER_1"/>
    <property type="match status" value="1"/>
</dbReference>
<evidence type="ECO:0000259" key="8">
    <source>
        <dbReference type="PROSITE" id="PS51379"/>
    </source>
</evidence>
<dbReference type="Gene3D" id="3.40.50.360">
    <property type="match status" value="1"/>
</dbReference>
<sequence>MIFYFSGTGNSLYVGKSIAKESNENLISISATMRDNKEHYEYALNPNEVIGIVYPVYAWSPPKQVIEFINKLKLINYNNNYIFTVATCGANIGNTAQVIDKALKKKKLHLNSGFSVVMPNNYIFFGDVDTVEVENKKLLESKQVIATINNTIKHRVDNVYQLEKGMLPRVMTYIVNPLFNKNAHNTKNFHVNERCNGCGLCEKVCNSGTITVKEKPIWKNNCTQCLACIHLCPTKAIQYGKGTEKKGRYKHPKITVNELIIKNLNT</sequence>
<gene>
    <name evidence="9" type="ORF">Ctaglu_22860</name>
</gene>
<evidence type="ECO:0000256" key="3">
    <source>
        <dbReference type="ARBA" id="ARBA00013529"/>
    </source>
</evidence>
<dbReference type="InterPro" id="IPR017900">
    <property type="entry name" value="4Fe4S_Fe_S_CS"/>
</dbReference>
<evidence type="ECO:0000256" key="1">
    <source>
        <dbReference type="ARBA" id="ARBA00001966"/>
    </source>
</evidence>
<keyword evidence="7" id="KW-0411">Iron-sulfur</keyword>
<dbReference type="SUPFAM" id="SSF54862">
    <property type="entry name" value="4Fe-4S ferredoxins"/>
    <property type="match status" value="1"/>
</dbReference>
<accession>A0A401UMA0</accession>
<comment type="function">
    <text evidence="2">Ferredoxins are iron-sulfur proteins that transfer electrons in a wide variety of metabolic reactions.</text>
</comment>
<dbReference type="Gene3D" id="3.30.70.20">
    <property type="match status" value="1"/>
</dbReference>
<organism evidence="9 10">
    <name type="scientific">Clostridium tagluense</name>
    <dbReference type="NCBI Taxonomy" id="360422"/>
    <lineage>
        <taxon>Bacteria</taxon>
        <taxon>Bacillati</taxon>
        <taxon>Bacillota</taxon>
        <taxon>Clostridia</taxon>
        <taxon>Eubacteriales</taxon>
        <taxon>Clostridiaceae</taxon>
        <taxon>Clostridium</taxon>
    </lineage>
</organism>
<evidence type="ECO:0000256" key="4">
    <source>
        <dbReference type="ARBA" id="ARBA00022485"/>
    </source>
</evidence>
<evidence type="ECO:0000256" key="7">
    <source>
        <dbReference type="ARBA" id="ARBA00023014"/>
    </source>
</evidence>
<evidence type="ECO:0000256" key="2">
    <source>
        <dbReference type="ARBA" id="ARBA00003532"/>
    </source>
</evidence>
<reference evidence="9 10" key="1">
    <citation type="submission" date="2018-11" db="EMBL/GenBank/DDBJ databases">
        <title>Genome sequencing and assembly of Clostridium tagluense strain A121.</title>
        <authorList>
            <person name="Murakami T."/>
            <person name="Segawa T."/>
            <person name="Shcherbakova V.A."/>
            <person name="Mori H."/>
            <person name="Yoshimura Y."/>
        </authorList>
    </citation>
    <scope>NUCLEOTIDE SEQUENCE [LARGE SCALE GENOMIC DNA]</scope>
    <source>
        <strain evidence="9 10">A121</strain>
    </source>
</reference>
<evidence type="ECO:0000313" key="10">
    <source>
        <dbReference type="Proteomes" id="UP000287872"/>
    </source>
</evidence>
<name>A0A401UMA0_9CLOT</name>
<dbReference type="InterPro" id="IPR026816">
    <property type="entry name" value="Flavodoxin_dom"/>
</dbReference>
<dbReference type="RefSeq" id="WP_125001674.1">
    <property type="nucleotide sequence ID" value="NZ_BHYK01000011.1"/>
</dbReference>
<comment type="caution">
    <text evidence="9">The sequence shown here is derived from an EMBL/GenBank/DDBJ whole genome shotgun (WGS) entry which is preliminary data.</text>
</comment>
<dbReference type="PROSITE" id="PS51379">
    <property type="entry name" value="4FE4S_FER_2"/>
    <property type="match status" value="2"/>
</dbReference>